<gene>
    <name evidence="1" type="ORF">Nlim_0524</name>
</gene>
<sequence length="69" mass="7838">MTLTNKEKIIAIISNGIAVYSLYQERGTLPKNTSMYDFVLKVIPEDLKSELRVELIDEVFQYVSSAHSS</sequence>
<dbReference type="Proteomes" id="UP000004348">
    <property type="component" value="Chromosome"/>
</dbReference>
<comment type="caution">
    <text evidence="1">The sequence shown here is derived from an EMBL/GenBank/DDBJ whole genome shotgun (WGS) entry which is preliminary data.</text>
</comment>
<dbReference type="AlphaFoldDB" id="F3KJ68"/>
<dbReference type="STRING" id="886738.Nlim_0524"/>
<dbReference type="EMBL" id="AEGP01000028">
    <property type="protein sequence ID" value="EGG42596.1"/>
    <property type="molecule type" value="Genomic_DNA"/>
</dbReference>
<evidence type="ECO:0000313" key="1">
    <source>
        <dbReference type="EMBL" id="EGG42596.1"/>
    </source>
</evidence>
<name>F3KJ68_9ARCH</name>
<protein>
    <submittedName>
        <fullName evidence="1">Uncharacterized protein</fullName>
    </submittedName>
</protein>
<dbReference type="HOGENOM" id="CLU_2765858_0_0_2"/>
<accession>F3KJ68</accession>
<proteinExistence type="predicted"/>
<organism evidence="1">
    <name type="scientific">Candidatus Nitrosarchaeum limnium SFB1</name>
    <dbReference type="NCBI Taxonomy" id="886738"/>
    <lineage>
        <taxon>Archaea</taxon>
        <taxon>Nitrososphaerota</taxon>
        <taxon>Nitrososphaeria</taxon>
        <taxon>Nitrosopumilales</taxon>
        <taxon>Nitrosopumilaceae</taxon>
        <taxon>Nitrosarchaeum</taxon>
    </lineage>
</organism>
<reference evidence="1" key="1">
    <citation type="journal article" date="2011" name="PLoS ONE">
        <title>Genome of a low-salinity ammonia-oxidizing archaeon determined by single-cell and metagenomic analysis.</title>
        <authorList>
            <person name="Blainey P.C."/>
            <person name="Mosier A.C."/>
            <person name="Potanina A."/>
            <person name="Francis C.A."/>
            <person name="Quake S.R."/>
        </authorList>
    </citation>
    <scope>NUCLEOTIDE SEQUENCE [LARGE SCALE GENOMIC DNA]</scope>
    <source>
        <strain evidence="1">SFB1</strain>
    </source>
</reference>